<feature type="transmembrane region" description="Helical" evidence="13">
    <location>
        <begin position="45"/>
        <end position="67"/>
    </location>
</feature>
<evidence type="ECO:0000256" key="2">
    <source>
        <dbReference type="ARBA" id="ARBA00004651"/>
    </source>
</evidence>
<dbReference type="PIRSF" id="PIRSF006603">
    <property type="entry name" value="DinF"/>
    <property type="match status" value="1"/>
</dbReference>
<protein>
    <recommendedName>
        <fullName evidence="4">Probable multidrug resistance protein NorM</fullName>
    </recommendedName>
    <alternativeName>
        <fullName evidence="12">Multidrug-efflux transporter</fullName>
    </alternativeName>
</protein>
<evidence type="ECO:0000256" key="1">
    <source>
        <dbReference type="ARBA" id="ARBA00003408"/>
    </source>
</evidence>
<dbReference type="AlphaFoldDB" id="A0A926E660"/>
<dbReference type="InterPro" id="IPR048279">
    <property type="entry name" value="MdtK-like"/>
</dbReference>
<evidence type="ECO:0000256" key="10">
    <source>
        <dbReference type="ARBA" id="ARBA00023065"/>
    </source>
</evidence>
<comment type="subcellular location">
    <subcellularLocation>
        <location evidence="2">Cell membrane</location>
        <topology evidence="2">Multi-pass membrane protein</topology>
    </subcellularLocation>
</comment>
<evidence type="ECO:0000256" key="8">
    <source>
        <dbReference type="ARBA" id="ARBA00022692"/>
    </source>
</evidence>
<evidence type="ECO:0000313" key="14">
    <source>
        <dbReference type="EMBL" id="MBC8560904.1"/>
    </source>
</evidence>
<sequence length="441" mass="47799">MFTRKALCLLIIPLVIEQILAVTIGMADTVMVARVGEAAVSGISLVDTINILLINIFSALATGGAVVSSQYLGRQENKNACIAAKQLLWAILILSSVIMALALIFRNTLLSLIFGHIEADVMSHAQTYFWLSAISYPFLAIYNSGAALFRTMGNSKVSMFTSLLMNIINISGNAILIFGFNMGVAGAGIASLASRATGAVIMVILLRNGTNPIHVRDPWKPQFNFSMIKNILKIGIPNGMENGMFQIGKILVQGLIASFGTAAIAANAVANNLASIQILPGAAIGLAMITVVGQCVGAHDYKQAKMYAIKLMKITYVSMFALDIFLLAIATPLIGFYRLSPEASSTAWELIVCHTVCAVIFWPSAFTLPNALRAAGDVKFTMLTSIISMWIFRIGLSYVLGAWLQLGVLGVWIAMAVDWVFRAALFIQRFLREKWKHRQVI</sequence>
<dbReference type="GO" id="GO:0015297">
    <property type="term" value="F:antiporter activity"/>
    <property type="evidence" value="ECO:0007669"/>
    <property type="project" value="UniProtKB-KW"/>
</dbReference>
<reference evidence="14" key="1">
    <citation type="submission" date="2020-08" db="EMBL/GenBank/DDBJ databases">
        <title>Genome public.</title>
        <authorList>
            <person name="Liu C."/>
            <person name="Sun Q."/>
        </authorList>
    </citation>
    <scope>NUCLEOTIDE SEQUENCE</scope>
    <source>
        <strain evidence="14">NSJ-33</strain>
    </source>
</reference>
<evidence type="ECO:0000256" key="12">
    <source>
        <dbReference type="ARBA" id="ARBA00031636"/>
    </source>
</evidence>
<dbReference type="PANTHER" id="PTHR43298:SF2">
    <property type="entry name" value="FMN_FAD EXPORTER YEEO-RELATED"/>
    <property type="match status" value="1"/>
</dbReference>
<feature type="transmembrane region" description="Helical" evidence="13">
    <location>
        <begin position="157"/>
        <end position="178"/>
    </location>
</feature>
<feature type="transmembrane region" description="Helical" evidence="13">
    <location>
        <begin position="184"/>
        <end position="206"/>
    </location>
</feature>
<keyword evidence="11 13" id="KW-0472">Membrane</keyword>
<evidence type="ECO:0000256" key="13">
    <source>
        <dbReference type="SAM" id="Phobius"/>
    </source>
</evidence>
<dbReference type="Pfam" id="PF01554">
    <property type="entry name" value="MatE"/>
    <property type="match status" value="2"/>
</dbReference>
<dbReference type="GO" id="GO:0005886">
    <property type="term" value="C:plasma membrane"/>
    <property type="evidence" value="ECO:0007669"/>
    <property type="project" value="UniProtKB-SubCell"/>
</dbReference>
<feature type="transmembrane region" description="Helical" evidence="13">
    <location>
        <begin position="125"/>
        <end position="145"/>
    </location>
</feature>
<comment type="function">
    <text evidence="1">Multidrug efflux pump.</text>
</comment>
<feature type="transmembrane region" description="Helical" evidence="13">
    <location>
        <begin position="87"/>
        <end position="105"/>
    </location>
</feature>
<feature type="transmembrane region" description="Helical" evidence="13">
    <location>
        <begin position="347"/>
        <end position="368"/>
    </location>
</feature>
<evidence type="ECO:0000256" key="4">
    <source>
        <dbReference type="ARBA" id="ARBA00020268"/>
    </source>
</evidence>
<feature type="transmembrane region" description="Helical" evidence="13">
    <location>
        <begin position="250"/>
        <end position="270"/>
    </location>
</feature>
<dbReference type="CDD" id="cd13137">
    <property type="entry name" value="MATE_NorM_like"/>
    <property type="match status" value="1"/>
</dbReference>
<evidence type="ECO:0000256" key="9">
    <source>
        <dbReference type="ARBA" id="ARBA00022989"/>
    </source>
</evidence>
<keyword evidence="5" id="KW-0813">Transport</keyword>
<evidence type="ECO:0000256" key="5">
    <source>
        <dbReference type="ARBA" id="ARBA00022448"/>
    </source>
</evidence>
<dbReference type="InterPro" id="IPR002528">
    <property type="entry name" value="MATE_fam"/>
</dbReference>
<gene>
    <name evidence="14" type="ORF">H8710_12590</name>
</gene>
<keyword evidence="6" id="KW-0050">Antiport</keyword>
<evidence type="ECO:0000256" key="11">
    <source>
        <dbReference type="ARBA" id="ARBA00023136"/>
    </source>
</evidence>
<dbReference type="EMBL" id="JACRSV010000005">
    <property type="protein sequence ID" value="MBC8560904.1"/>
    <property type="molecule type" value="Genomic_DNA"/>
</dbReference>
<comment type="caution">
    <text evidence="14">The sequence shown here is derived from an EMBL/GenBank/DDBJ whole genome shotgun (WGS) entry which is preliminary data.</text>
</comment>
<keyword evidence="10" id="KW-0406">Ion transport</keyword>
<name>A0A926E660_9FIRM</name>
<dbReference type="RefSeq" id="WP_249296197.1">
    <property type="nucleotide sequence ID" value="NZ_JACRSV010000005.1"/>
</dbReference>
<accession>A0A926E660</accession>
<feature type="transmembrane region" description="Helical" evidence="13">
    <location>
        <begin position="316"/>
        <end position="335"/>
    </location>
</feature>
<proteinExistence type="inferred from homology"/>
<keyword evidence="8 13" id="KW-0812">Transmembrane</keyword>
<dbReference type="PANTHER" id="PTHR43298">
    <property type="entry name" value="MULTIDRUG RESISTANCE PROTEIN NORM-RELATED"/>
    <property type="match status" value="1"/>
</dbReference>
<evidence type="ECO:0000256" key="3">
    <source>
        <dbReference type="ARBA" id="ARBA00010199"/>
    </source>
</evidence>
<dbReference type="GO" id="GO:0006811">
    <property type="term" value="P:monoatomic ion transport"/>
    <property type="evidence" value="ECO:0007669"/>
    <property type="project" value="UniProtKB-KW"/>
</dbReference>
<dbReference type="InterPro" id="IPR050222">
    <property type="entry name" value="MATE_MdtK"/>
</dbReference>
<evidence type="ECO:0000256" key="7">
    <source>
        <dbReference type="ARBA" id="ARBA00022475"/>
    </source>
</evidence>
<dbReference type="Proteomes" id="UP000610760">
    <property type="component" value="Unassembled WGS sequence"/>
</dbReference>
<evidence type="ECO:0000256" key="6">
    <source>
        <dbReference type="ARBA" id="ARBA00022449"/>
    </source>
</evidence>
<organism evidence="14 15">
    <name type="scientific">Fumia xinanensis</name>
    <dbReference type="NCBI Taxonomy" id="2763659"/>
    <lineage>
        <taxon>Bacteria</taxon>
        <taxon>Bacillati</taxon>
        <taxon>Bacillota</taxon>
        <taxon>Clostridia</taxon>
        <taxon>Eubacteriales</taxon>
        <taxon>Oscillospiraceae</taxon>
        <taxon>Fumia</taxon>
    </lineage>
</organism>
<feature type="transmembrane region" description="Helical" evidence="13">
    <location>
        <begin position="276"/>
        <end position="296"/>
    </location>
</feature>
<dbReference type="NCBIfam" id="TIGR00797">
    <property type="entry name" value="matE"/>
    <property type="match status" value="1"/>
</dbReference>
<evidence type="ECO:0000313" key="15">
    <source>
        <dbReference type="Proteomes" id="UP000610760"/>
    </source>
</evidence>
<comment type="similarity">
    <text evidence="3">Belongs to the multi antimicrobial extrusion (MATE) (TC 2.A.66.1) family.</text>
</comment>
<dbReference type="GO" id="GO:0042910">
    <property type="term" value="F:xenobiotic transmembrane transporter activity"/>
    <property type="evidence" value="ECO:0007669"/>
    <property type="project" value="InterPro"/>
</dbReference>
<keyword evidence="7" id="KW-1003">Cell membrane</keyword>
<keyword evidence="15" id="KW-1185">Reference proteome</keyword>
<keyword evidence="9 13" id="KW-1133">Transmembrane helix</keyword>